<organism evidence="15">
    <name type="scientific">hydrothermal vent metagenome</name>
    <dbReference type="NCBI Taxonomy" id="652676"/>
    <lineage>
        <taxon>unclassified sequences</taxon>
        <taxon>metagenomes</taxon>
        <taxon>ecological metagenomes</taxon>
    </lineage>
</organism>
<dbReference type="SMART" id="SM00228">
    <property type="entry name" value="PDZ"/>
    <property type="match status" value="2"/>
</dbReference>
<reference evidence="15" key="1">
    <citation type="submission" date="2018-06" db="EMBL/GenBank/DDBJ databases">
        <authorList>
            <person name="Zhirakovskaya E."/>
        </authorList>
    </citation>
    <scope>NUCLEOTIDE SEQUENCE</scope>
</reference>
<name>A0A3B0SBZ0_9ZZZZ</name>
<comment type="similarity">
    <text evidence="3">Belongs to the peptidase S1C family.</text>
</comment>
<comment type="catalytic activity">
    <reaction evidence="1">
        <text>Acts on substrates that are at least partially unfolded. The cleavage site P1 residue is normally between a pair of hydrophobic residues, such as Val-|-Val.</text>
        <dbReference type="EC" id="3.4.21.107"/>
    </reaction>
</comment>
<dbReference type="PANTHER" id="PTHR22939">
    <property type="entry name" value="SERINE PROTEASE FAMILY S1C HTRA-RELATED"/>
    <property type="match status" value="1"/>
</dbReference>
<sequence length="518" mass="54855">MTLNNPPQSVYSVKKSPKVVALLLAGALLGATALTVSSSFVPTQPANAQSVTEQPVLNRAPRQGFADLVEKVMPTVVSVEVRFAPVSDRVSRGVEHPSPSYGNRSDEFSQGNPFEFFERFSKRRGGQLSPNDRAVPRSGRAAGSGFIVSADGYVVTNNHVVKNASQVTVKLSSGEEFNAKVVGKDPKTDLAVLKLQSNKTFKFVKLAAQDPRVGDWVVAVGNPFGLGGTVTTGIISASGRNIGSGPYDNFLQIDASINKGNSGGPAFNLNGEVIGVNTAIFSPSGGSVGIGFAIPASTTRQIVDDLISKGSVTRGWLGVQIQSVTKDIAQSLGLKEAKGTLVAAINKGSPAEKSGLKTGDTIISINAKSVKDPQELARRIAGIKPGQILDVEIIRKGDKQVVKVEIGKMPGADKLASLAQPKQVQERKLAKLGLAVETAPEGFGLLVREVDPRGTAAKKGIRRGDVIIEVNGIDIDDPETLKTVLERAVENGNESVLFLLRSRDRQRFVALPLQLERS</sequence>
<evidence type="ECO:0000256" key="12">
    <source>
        <dbReference type="ARBA" id="ARBA00023016"/>
    </source>
</evidence>
<dbReference type="EMBL" id="UOEC01000151">
    <property type="protein sequence ID" value="VAV98098.1"/>
    <property type="molecule type" value="Genomic_DNA"/>
</dbReference>
<evidence type="ECO:0000256" key="6">
    <source>
        <dbReference type="ARBA" id="ARBA00022670"/>
    </source>
</evidence>
<dbReference type="Pfam" id="PF13180">
    <property type="entry name" value="PDZ_2"/>
    <property type="match status" value="1"/>
</dbReference>
<dbReference type="PRINTS" id="PR00834">
    <property type="entry name" value="PROTEASES2C"/>
</dbReference>
<dbReference type="GO" id="GO:0042597">
    <property type="term" value="C:periplasmic space"/>
    <property type="evidence" value="ECO:0007669"/>
    <property type="project" value="UniProtKB-SubCell"/>
</dbReference>
<evidence type="ECO:0000256" key="3">
    <source>
        <dbReference type="ARBA" id="ARBA00010541"/>
    </source>
</evidence>
<keyword evidence="9" id="KW-0574">Periplasm</keyword>
<keyword evidence="8" id="KW-0677">Repeat</keyword>
<dbReference type="GO" id="GO:0004252">
    <property type="term" value="F:serine-type endopeptidase activity"/>
    <property type="evidence" value="ECO:0007669"/>
    <property type="project" value="InterPro"/>
</dbReference>
<evidence type="ECO:0000256" key="5">
    <source>
        <dbReference type="ARBA" id="ARBA00013958"/>
    </source>
</evidence>
<dbReference type="InterPro" id="IPR001478">
    <property type="entry name" value="PDZ"/>
</dbReference>
<evidence type="ECO:0000256" key="11">
    <source>
        <dbReference type="ARBA" id="ARBA00022825"/>
    </source>
</evidence>
<dbReference type="NCBIfam" id="TIGR02037">
    <property type="entry name" value="degP_htrA_DO"/>
    <property type="match status" value="1"/>
</dbReference>
<dbReference type="Pfam" id="PF13365">
    <property type="entry name" value="Trypsin_2"/>
    <property type="match status" value="1"/>
</dbReference>
<evidence type="ECO:0000256" key="4">
    <source>
        <dbReference type="ARBA" id="ARBA00013035"/>
    </source>
</evidence>
<dbReference type="FunFam" id="2.40.10.120:FF:000007">
    <property type="entry name" value="Periplasmic serine endoprotease DegP-like"/>
    <property type="match status" value="1"/>
</dbReference>
<evidence type="ECO:0000256" key="9">
    <source>
        <dbReference type="ARBA" id="ARBA00022764"/>
    </source>
</evidence>
<evidence type="ECO:0000256" key="13">
    <source>
        <dbReference type="ARBA" id="ARBA00032850"/>
    </source>
</evidence>
<proteinExistence type="inferred from homology"/>
<evidence type="ECO:0000313" key="15">
    <source>
        <dbReference type="EMBL" id="VAV98098.1"/>
    </source>
</evidence>
<comment type="subcellular location">
    <subcellularLocation>
        <location evidence="2">Periplasm</location>
    </subcellularLocation>
</comment>
<keyword evidence="10" id="KW-0378">Hydrolase</keyword>
<feature type="domain" description="PDZ" evidence="14">
    <location>
        <begin position="415"/>
        <end position="503"/>
    </location>
</feature>
<gene>
    <name evidence="15" type="ORF">MNBD_ALPHA08-85</name>
</gene>
<protein>
    <recommendedName>
        <fullName evidence="5">Probable periplasmic serine endoprotease DegP-like</fullName>
        <ecNumber evidence="4">3.4.21.107</ecNumber>
    </recommendedName>
    <alternativeName>
        <fullName evidence="13">Protease Do</fullName>
    </alternativeName>
</protein>
<dbReference type="Pfam" id="PF17820">
    <property type="entry name" value="PDZ_6"/>
    <property type="match status" value="1"/>
</dbReference>
<dbReference type="InterPro" id="IPR011782">
    <property type="entry name" value="Pept_S1C_Do"/>
</dbReference>
<keyword evidence="11" id="KW-0720">Serine protease</keyword>
<dbReference type="GO" id="GO:0006508">
    <property type="term" value="P:proteolysis"/>
    <property type="evidence" value="ECO:0007669"/>
    <property type="project" value="UniProtKB-KW"/>
</dbReference>
<dbReference type="InterPro" id="IPR001940">
    <property type="entry name" value="Peptidase_S1C"/>
</dbReference>
<evidence type="ECO:0000256" key="2">
    <source>
        <dbReference type="ARBA" id="ARBA00004418"/>
    </source>
</evidence>
<evidence type="ECO:0000256" key="7">
    <source>
        <dbReference type="ARBA" id="ARBA00022729"/>
    </source>
</evidence>
<dbReference type="InterPro" id="IPR041489">
    <property type="entry name" value="PDZ_6"/>
</dbReference>
<dbReference type="EC" id="3.4.21.107" evidence="4"/>
<dbReference type="CDD" id="cd10839">
    <property type="entry name" value="cpPDZ1_DegP-like"/>
    <property type="match status" value="1"/>
</dbReference>
<dbReference type="PANTHER" id="PTHR22939:SF130">
    <property type="entry name" value="PERIPLASMIC SERINE ENDOPROTEASE DEGP-LIKE-RELATED"/>
    <property type="match status" value="1"/>
</dbReference>
<keyword evidence="7" id="KW-0732">Signal</keyword>
<dbReference type="Gene3D" id="2.40.10.120">
    <property type="match status" value="1"/>
</dbReference>
<dbReference type="InterPro" id="IPR036034">
    <property type="entry name" value="PDZ_sf"/>
</dbReference>
<dbReference type="SUPFAM" id="SSF50156">
    <property type="entry name" value="PDZ domain-like"/>
    <property type="match status" value="2"/>
</dbReference>
<evidence type="ECO:0000256" key="1">
    <source>
        <dbReference type="ARBA" id="ARBA00001772"/>
    </source>
</evidence>
<dbReference type="AlphaFoldDB" id="A0A3B0SBZ0"/>
<evidence type="ECO:0000259" key="14">
    <source>
        <dbReference type="PROSITE" id="PS50106"/>
    </source>
</evidence>
<dbReference type="PROSITE" id="PS50106">
    <property type="entry name" value="PDZ"/>
    <property type="match status" value="2"/>
</dbReference>
<feature type="domain" description="PDZ" evidence="14">
    <location>
        <begin position="306"/>
        <end position="372"/>
    </location>
</feature>
<dbReference type="Gene3D" id="2.30.42.10">
    <property type="match status" value="2"/>
</dbReference>
<evidence type="ECO:0000256" key="8">
    <source>
        <dbReference type="ARBA" id="ARBA00022737"/>
    </source>
</evidence>
<accession>A0A3B0SBZ0</accession>
<keyword evidence="6 15" id="KW-0645">Protease</keyword>
<evidence type="ECO:0000256" key="10">
    <source>
        <dbReference type="ARBA" id="ARBA00022801"/>
    </source>
</evidence>
<dbReference type="InterPro" id="IPR009003">
    <property type="entry name" value="Peptidase_S1_PA"/>
</dbReference>
<keyword evidence="12" id="KW-0346">Stress response</keyword>
<dbReference type="SUPFAM" id="SSF50494">
    <property type="entry name" value="Trypsin-like serine proteases"/>
    <property type="match status" value="1"/>
</dbReference>